<dbReference type="InterPro" id="IPR058605">
    <property type="entry name" value="BsaP_C"/>
</dbReference>
<name>A0ABN1PNF8_9PSEU</name>
<accession>A0ABN1PNF8</accession>
<evidence type="ECO:0000256" key="5">
    <source>
        <dbReference type="ARBA" id="ARBA00093761"/>
    </source>
</evidence>
<keyword evidence="3" id="KW-0093">Biotin biosynthesis</keyword>
<evidence type="ECO:0000256" key="4">
    <source>
        <dbReference type="ARBA" id="ARBA00023004"/>
    </source>
</evidence>
<dbReference type="RefSeq" id="WP_343940852.1">
    <property type="nucleotide sequence ID" value="NZ_BAAAHP010000052.1"/>
</dbReference>
<dbReference type="EMBL" id="BAAAHP010000052">
    <property type="protein sequence ID" value="GAA0930824.1"/>
    <property type="molecule type" value="Genomic_DNA"/>
</dbReference>
<comment type="function">
    <text evidence="5">Required for the activity of the biotin synthase BioB.</text>
</comment>
<evidence type="ECO:0000313" key="9">
    <source>
        <dbReference type="EMBL" id="GAA0930824.1"/>
    </source>
</evidence>
<proteinExistence type="inferred from homology"/>
<comment type="caution">
    <text evidence="9">The sequence shown here is derived from an EMBL/GenBank/DDBJ whole genome shotgun (WGS) entry which is preliminary data.</text>
</comment>
<dbReference type="Proteomes" id="UP001499967">
    <property type="component" value="Unassembled WGS sequence"/>
</dbReference>
<evidence type="ECO:0000256" key="1">
    <source>
        <dbReference type="ARBA" id="ARBA00001915"/>
    </source>
</evidence>
<evidence type="ECO:0000256" key="2">
    <source>
        <dbReference type="ARBA" id="ARBA00022723"/>
    </source>
</evidence>
<comment type="similarity">
    <text evidence="6">Belongs to the BsaP family.</text>
</comment>
<evidence type="ECO:0000259" key="8">
    <source>
        <dbReference type="Pfam" id="PF26519"/>
    </source>
</evidence>
<evidence type="ECO:0000256" key="7">
    <source>
        <dbReference type="ARBA" id="ARBA00093796"/>
    </source>
</evidence>
<evidence type="ECO:0000313" key="10">
    <source>
        <dbReference type="Proteomes" id="UP001499967"/>
    </source>
</evidence>
<keyword evidence="10" id="KW-1185">Reference proteome</keyword>
<evidence type="ECO:0000256" key="3">
    <source>
        <dbReference type="ARBA" id="ARBA00022756"/>
    </source>
</evidence>
<protein>
    <recommendedName>
        <fullName evidence="7">Biotin synthase auxiliary protein</fullName>
    </recommendedName>
</protein>
<sequence length="105" mass="12174">MFCDQCGKPAAEGEHARCADRRTLEPPRFCVDCARRMVVQVTPTGWTARCSRHGELASSSRTPRRRTTVREFQEMARELPPIDVEQWRRDREADDAIFGDDRLDH</sequence>
<keyword evidence="4" id="KW-0408">Iron</keyword>
<keyword evidence="2" id="KW-0479">Metal-binding</keyword>
<evidence type="ECO:0000256" key="6">
    <source>
        <dbReference type="ARBA" id="ARBA00093780"/>
    </source>
</evidence>
<organism evidence="9 10">
    <name type="scientific">Pseudonocardia zijingensis</name>
    <dbReference type="NCBI Taxonomy" id="153376"/>
    <lineage>
        <taxon>Bacteria</taxon>
        <taxon>Bacillati</taxon>
        <taxon>Actinomycetota</taxon>
        <taxon>Actinomycetes</taxon>
        <taxon>Pseudonocardiales</taxon>
        <taxon>Pseudonocardiaceae</taxon>
        <taxon>Pseudonocardia</taxon>
    </lineage>
</organism>
<dbReference type="Pfam" id="PF26519">
    <property type="entry name" value="BsaP"/>
    <property type="match status" value="1"/>
</dbReference>
<feature type="domain" description="Biotin synthase auxiliary protein C-terminal" evidence="8">
    <location>
        <begin position="37"/>
        <end position="62"/>
    </location>
</feature>
<comment type="cofactor">
    <cofactor evidence="1">
        <name>iron-sulfur cluster</name>
        <dbReference type="ChEBI" id="CHEBI:30408"/>
    </cofactor>
</comment>
<gene>
    <name evidence="9" type="ORF">GCM10009559_18390</name>
</gene>
<reference evidence="9 10" key="1">
    <citation type="journal article" date="2019" name="Int. J. Syst. Evol. Microbiol.">
        <title>The Global Catalogue of Microorganisms (GCM) 10K type strain sequencing project: providing services to taxonomists for standard genome sequencing and annotation.</title>
        <authorList>
            <consortium name="The Broad Institute Genomics Platform"/>
            <consortium name="The Broad Institute Genome Sequencing Center for Infectious Disease"/>
            <person name="Wu L."/>
            <person name="Ma J."/>
        </authorList>
    </citation>
    <scope>NUCLEOTIDE SEQUENCE [LARGE SCALE GENOMIC DNA]</scope>
    <source>
        <strain evidence="9 10">JCM 11117</strain>
    </source>
</reference>